<dbReference type="PANTHER" id="PTHR30619">
    <property type="entry name" value="DNA INTERNALIZATION/COMPETENCE PROTEIN COMEC/REC2"/>
    <property type="match status" value="1"/>
</dbReference>
<proteinExistence type="predicted"/>
<organism evidence="9 10">
    <name type="scientific">Aquaticitalea lipolytica</name>
    <dbReference type="NCBI Taxonomy" id="1247562"/>
    <lineage>
        <taxon>Bacteria</taxon>
        <taxon>Pseudomonadati</taxon>
        <taxon>Bacteroidota</taxon>
        <taxon>Flavobacteriia</taxon>
        <taxon>Flavobacteriales</taxon>
        <taxon>Flavobacteriaceae</taxon>
        <taxon>Aquaticitalea</taxon>
    </lineage>
</organism>
<feature type="transmembrane region" description="Helical" evidence="6">
    <location>
        <begin position="493"/>
        <end position="512"/>
    </location>
</feature>
<dbReference type="InterPro" id="IPR025405">
    <property type="entry name" value="DUF4131"/>
</dbReference>
<dbReference type="Pfam" id="PF03772">
    <property type="entry name" value="Competence"/>
    <property type="match status" value="1"/>
</dbReference>
<keyword evidence="3 6" id="KW-0812">Transmembrane</keyword>
<dbReference type="Pfam" id="PF13567">
    <property type="entry name" value="DUF4131"/>
    <property type="match status" value="1"/>
</dbReference>
<keyword evidence="4 6" id="KW-1133">Transmembrane helix</keyword>
<comment type="caution">
    <text evidence="9">The sequence shown here is derived from an EMBL/GenBank/DDBJ whole genome shotgun (WGS) entry which is preliminary data.</text>
</comment>
<evidence type="ECO:0000259" key="7">
    <source>
        <dbReference type="Pfam" id="PF03772"/>
    </source>
</evidence>
<feature type="transmembrane region" description="Helical" evidence="6">
    <location>
        <begin position="43"/>
        <end position="64"/>
    </location>
</feature>
<keyword evidence="10" id="KW-1185">Reference proteome</keyword>
<feature type="transmembrane region" description="Helical" evidence="6">
    <location>
        <begin position="403"/>
        <end position="430"/>
    </location>
</feature>
<evidence type="ECO:0000313" key="10">
    <source>
        <dbReference type="Proteomes" id="UP000598120"/>
    </source>
</evidence>
<evidence type="ECO:0000256" key="6">
    <source>
        <dbReference type="SAM" id="Phobius"/>
    </source>
</evidence>
<dbReference type="EMBL" id="BMIC01000001">
    <property type="protein sequence ID" value="GFZ80934.1"/>
    <property type="molecule type" value="Genomic_DNA"/>
</dbReference>
<feature type="transmembrane region" description="Helical" evidence="6">
    <location>
        <begin position="437"/>
        <end position="456"/>
    </location>
</feature>
<feature type="transmembrane region" description="Helical" evidence="6">
    <location>
        <begin position="275"/>
        <end position="292"/>
    </location>
</feature>
<dbReference type="AlphaFoldDB" id="A0A8J2XFW6"/>
<feature type="domain" description="ComEC/Rec2-related protein" evidence="7">
    <location>
        <begin position="221"/>
        <end position="486"/>
    </location>
</feature>
<feature type="transmembrane region" description="Helical" evidence="6">
    <location>
        <begin position="462"/>
        <end position="481"/>
    </location>
</feature>
<evidence type="ECO:0000256" key="5">
    <source>
        <dbReference type="ARBA" id="ARBA00023136"/>
    </source>
</evidence>
<evidence type="ECO:0000313" key="9">
    <source>
        <dbReference type="EMBL" id="GFZ80934.1"/>
    </source>
</evidence>
<feature type="transmembrane region" description="Helical" evidence="6">
    <location>
        <begin position="374"/>
        <end position="397"/>
    </location>
</feature>
<keyword evidence="5 6" id="KW-0472">Membrane</keyword>
<reference evidence="9 10" key="1">
    <citation type="journal article" date="2014" name="Int. J. Syst. Evol. Microbiol.">
        <title>Complete genome sequence of Corynebacterium casei LMG S-19264T (=DSM 44701T), isolated from a smear-ripened cheese.</title>
        <authorList>
            <consortium name="US DOE Joint Genome Institute (JGI-PGF)"/>
            <person name="Walter F."/>
            <person name="Albersmeier A."/>
            <person name="Kalinowski J."/>
            <person name="Ruckert C."/>
        </authorList>
    </citation>
    <scope>NUCLEOTIDE SEQUENCE [LARGE SCALE GENOMIC DNA]</scope>
    <source>
        <strain evidence="9 10">CGMCC 1.15295</strain>
    </source>
</reference>
<dbReference type="GO" id="GO:0005886">
    <property type="term" value="C:plasma membrane"/>
    <property type="evidence" value="ECO:0007669"/>
    <property type="project" value="UniProtKB-SubCell"/>
</dbReference>
<sequence length="665" mass="75977">MIIGILIATFFTLPFYLILFLSIVLLAFLLVTLILAKKQIHKTIWFGLLAYFTTVCIGVLIVQLHNQKQFNSHYTHSFSSKNNSTHQITFKVKNILKPTLYHDKYIVDILKIDNQTVTGKLLFNIDKDSLENKINVDDVLFVSTSLKEINRPLNPYQFNYSAYLKKQYVYYQISTDYQSVFKISSDPNTISRLANKIHTKISNSLEAYHFKPDELAIINALLLGQRHDISSEVYDNYASAGAIHILAVSGLHVGIIFLILNFCLKPIERLKNGKYIKITIVVLLLWCFAVIAGLRPSVTRAVTMFTVIAIAMNLKRPSNIYNTLAISMFFLLLFKPLLLFDVGFQMSYIAVLAIVSIQPLIIKVWTPKYKLVNYFWNIFTVTIAAQIGVLPISLYYFHQFPGLFFVSNLVILPFLGLILGLGFIVIILASLKILPQFVADIYGGLISLMNHFIEWVSQQESFLFKDISFGIGFVIATYLIIISVTKYFKKPNYLRLSFVLISVIVLQSVFIFNKLDTKNNELVIFHKSRHTIIGLKENNNLTIAHTIDSSSVFNENSLQSYSVGNYIKKINQTDLKSVYTFANKKLLVIDSLGVYNVKSFHVDYILLRNSPKVNLKRLTDSLKPELIIADGSNYKSYTKQWEETCKKLKIPFYKTSEKGAFIISK</sequence>
<feature type="transmembrane region" description="Helical" evidence="6">
    <location>
        <begin position="346"/>
        <end position="362"/>
    </location>
</feature>
<evidence type="ECO:0000256" key="4">
    <source>
        <dbReference type="ARBA" id="ARBA00022989"/>
    </source>
</evidence>
<evidence type="ECO:0000259" key="8">
    <source>
        <dbReference type="Pfam" id="PF13567"/>
    </source>
</evidence>
<dbReference type="PANTHER" id="PTHR30619:SF1">
    <property type="entry name" value="RECOMBINATION PROTEIN 2"/>
    <property type="match status" value="1"/>
</dbReference>
<feature type="transmembrane region" description="Helical" evidence="6">
    <location>
        <begin position="15"/>
        <end position="36"/>
    </location>
</feature>
<feature type="domain" description="DUF4131" evidence="8">
    <location>
        <begin position="12"/>
        <end position="176"/>
    </location>
</feature>
<feature type="transmembrane region" description="Helical" evidence="6">
    <location>
        <begin position="321"/>
        <end position="340"/>
    </location>
</feature>
<name>A0A8J2XFW6_9FLAO</name>
<accession>A0A8J2XFW6</accession>
<protein>
    <submittedName>
        <fullName evidence="9">Competence protein ComEC</fullName>
    </submittedName>
</protein>
<dbReference type="InterPro" id="IPR052159">
    <property type="entry name" value="Competence_DNA_uptake"/>
</dbReference>
<evidence type="ECO:0000256" key="3">
    <source>
        <dbReference type="ARBA" id="ARBA00022692"/>
    </source>
</evidence>
<dbReference type="Proteomes" id="UP000598120">
    <property type="component" value="Unassembled WGS sequence"/>
</dbReference>
<gene>
    <name evidence="9" type="ORF">GCM10011531_08760</name>
</gene>
<comment type="subcellular location">
    <subcellularLocation>
        <location evidence="1">Cell membrane</location>
        <topology evidence="1">Multi-pass membrane protein</topology>
    </subcellularLocation>
</comment>
<keyword evidence="2" id="KW-1003">Cell membrane</keyword>
<dbReference type="NCBIfam" id="TIGR00360">
    <property type="entry name" value="ComEC_N-term"/>
    <property type="match status" value="1"/>
</dbReference>
<feature type="transmembrane region" description="Helical" evidence="6">
    <location>
        <begin position="241"/>
        <end position="263"/>
    </location>
</feature>
<evidence type="ECO:0000256" key="2">
    <source>
        <dbReference type="ARBA" id="ARBA00022475"/>
    </source>
</evidence>
<dbReference type="InterPro" id="IPR004477">
    <property type="entry name" value="ComEC_N"/>
</dbReference>
<evidence type="ECO:0000256" key="1">
    <source>
        <dbReference type="ARBA" id="ARBA00004651"/>
    </source>
</evidence>